<sequence length="70" mass="8017">MSFLEIPFCGDCSMWVSSRQNSEVACTERDMKKREIPLDVWREGECALFEVGNFEKRAISKIAEEILISG</sequence>
<keyword evidence="2" id="KW-1185">Reference proteome</keyword>
<feature type="non-terminal residue" evidence="1">
    <location>
        <position position="70"/>
    </location>
</feature>
<evidence type="ECO:0000313" key="2">
    <source>
        <dbReference type="Proteomes" id="UP001054945"/>
    </source>
</evidence>
<reference evidence="1 2" key="1">
    <citation type="submission" date="2021-06" db="EMBL/GenBank/DDBJ databases">
        <title>Caerostris extrusa draft genome.</title>
        <authorList>
            <person name="Kono N."/>
            <person name="Arakawa K."/>
        </authorList>
    </citation>
    <scope>NUCLEOTIDE SEQUENCE [LARGE SCALE GENOMIC DNA]</scope>
</reference>
<evidence type="ECO:0000313" key="1">
    <source>
        <dbReference type="EMBL" id="GIZ04276.1"/>
    </source>
</evidence>
<dbReference type="Proteomes" id="UP001054945">
    <property type="component" value="Unassembled WGS sequence"/>
</dbReference>
<accession>A0AAV4Y9X0</accession>
<organism evidence="1 2">
    <name type="scientific">Caerostris extrusa</name>
    <name type="common">Bark spider</name>
    <name type="synonym">Caerostris bankana</name>
    <dbReference type="NCBI Taxonomy" id="172846"/>
    <lineage>
        <taxon>Eukaryota</taxon>
        <taxon>Metazoa</taxon>
        <taxon>Ecdysozoa</taxon>
        <taxon>Arthropoda</taxon>
        <taxon>Chelicerata</taxon>
        <taxon>Arachnida</taxon>
        <taxon>Araneae</taxon>
        <taxon>Araneomorphae</taxon>
        <taxon>Entelegynae</taxon>
        <taxon>Araneoidea</taxon>
        <taxon>Araneidae</taxon>
        <taxon>Caerostris</taxon>
    </lineage>
</organism>
<dbReference type="AlphaFoldDB" id="A0AAV4Y9X0"/>
<name>A0AAV4Y9X0_CAEEX</name>
<gene>
    <name evidence="1" type="ORF">CEXT_594861</name>
</gene>
<comment type="caution">
    <text evidence="1">The sequence shown here is derived from an EMBL/GenBank/DDBJ whole genome shotgun (WGS) entry which is preliminary data.</text>
</comment>
<proteinExistence type="predicted"/>
<dbReference type="EMBL" id="BPLR01019060">
    <property type="protein sequence ID" value="GIZ04276.1"/>
    <property type="molecule type" value="Genomic_DNA"/>
</dbReference>
<protein>
    <submittedName>
        <fullName evidence="1">Uncharacterized protein</fullName>
    </submittedName>
</protein>